<name>W1NK14_AMBTC</name>
<dbReference type="AlphaFoldDB" id="W1NK14"/>
<protein>
    <submittedName>
        <fullName evidence="1">Uncharacterized protein</fullName>
    </submittedName>
</protein>
<dbReference type="HOGENOM" id="CLU_1984594_0_0_1"/>
<organism evidence="1 2">
    <name type="scientific">Amborella trichopoda</name>
    <dbReference type="NCBI Taxonomy" id="13333"/>
    <lineage>
        <taxon>Eukaryota</taxon>
        <taxon>Viridiplantae</taxon>
        <taxon>Streptophyta</taxon>
        <taxon>Embryophyta</taxon>
        <taxon>Tracheophyta</taxon>
        <taxon>Spermatophyta</taxon>
        <taxon>Magnoliopsida</taxon>
        <taxon>Amborellales</taxon>
        <taxon>Amborellaceae</taxon>
        <taxon>Amborella</taxon>
    </lineage>
</organism>
<dbReference type="EMBL" id="KI397475">
    <property type="protein sequence ID" value="ERM95525.1"/>
    <property type="molecule type" value="Genomic_DNA"/>
</dbReference>
<keyword evidence="2" id="KW-1185">Reference proteome</keyword>
<evidence type="ECO:0000313" key="1">
    <source>
        <dbReference type="EMBL" id="ERM95525.1"/>
    </source>
</evidence>
<evidence type="ECO:0000313" key="2">
    <source>
        <dbReference type="Proteomes" id="UP000017836"/>
    </source>
</evidence>
<accession>W1NK14</accession>
<reference evidence="2" key="1">
    <citation type="journal article" date="2013" name="Science">
        <title>The Amborella genome and the evolution of flowering plants.</title>
        <authorList>
            <consortium name="Amborella Genome Project"/>
        </authorList>
    </citation>
    <scope>NUCLEOTIDE SEQUENCE [LARGE SCALE GENOMIC DNA]</scope>
</reference>
<gene>
    <name evidence="1" type="ORF">AMTR_s00151p00093770</name>
</gene>
<sequence>MSSLSPNVLIFSPSSSLPSAQYHRPPLGPSLIDGPLAYLSPFSLDYPLRLPFSPSSTILSPVAQNPPPPSLIAAPPSWQPLLKAFTCPTPPLMPLSSIILPTPLSFGLPRSKYHHHPMLLQPLPKV</sequence>
<proteinExistence type="predicted"/>
<dbReference type="Gramene" id="ERM95525">
    <property type="protein sequence ID" value="ERM95525"/>
    <property type="gene ID" value="AMTR_s00151p00093770"/>
</dbReference>
<dbReference type="Proteomes" id="UP000017836">
    <property type="component" value="Unassembled WGS sequence"/>
</dbReference>